<dbReference type="Pfam" id="PF02156">
    <property type="entry name" value="Glyco_hydro_26"/>
    <property type="match status" value="1"/>
</dbReference>
<dbReference type="Gene3D" id="3.20.20.80">
    <property type="entry name" value="Glycosidases"/>
    <property type="match status" value="1"/>
</dbReference>
<sequence length="518" mass="54434">MRRSRFRLASTAAATVLAAATALSVITPAEAHTVSPVNANASTATRAVLNWLAHLPNRSSNRIASGFFGGYSNSGFSLTQTEELRSATGQYPAILSCDYGSGWATNNDITALVDHSCNSSLKSWSAAGGLVTISVHLPSPANANGGGLNTPMGNFADLLNPSTAAGARWRQLQDKMAAGLQDLENAGVPVLFRPFHEVNGDWFWWGNRDPNTFKQVWQQMYTYLTGTKGLDNLLWVYSADFSRGNRTAYYPGGSYVDVVGMDAYDDNPQVAGIQSAYSELVGLGKPFAFAEIGPDSQGSFDYGRWVTAFQQSYPKTSYFLAWNDGWGPARNSGGSTLFNNSWIANRGEVDLGNVTEPGGGGTTTPPPSGGTLLNGFETGTEGWTGAGVTGGPWQVTEWASQGTRSLKSDVNLAAGAAYLKKTATTNLSGRGTLRATARVAPWGSFGAGSQAKLYVKTGAGWQWFDGGSVAVTSAGVNLSLSLSGVANLGDVREIGVQFVPAGGASGTSAIYVDNVTVQ</sequence>
<dbReference type="GO" id="GO:0016985">
    <property type="term" value="F:mannan endo-1,4-beta-mannosidase activity"/>
    <property type="evidence" value="ECO:0007669"/>
    <property type="project" value="InterPro"/>
</dbReference>
<keyword evidence="3 4" id="KW-0326">Glycosidase</keyword>
<dbReference type="Proteomes" id="UP000510844">
    <property type="component" value="Chromosome"/>
</dbReference>
<feature type="domain" description="GH26" evidence="7">
    <location>
        <begin position="43"/>
        <end position="347"/>
    </location>
</feature>
<proteinExistence type="inferred from homology"/>
<evidence type="ECO:0000256" key="3">
    <source>
        <dbReference type="ARBA" id="ARBA00023295"/>
    </source>
</evidence>
<accession>A0A7L6BC91</accession>
<evidence type="ECO:0000256" key="2">
    <source>
        <dbReference type="ARBA" id="ARBA00022801"/>
    </source>
</evidence>
<evidence type="ECO:0000256" key="1">
    <source>
        <dbReference type="ARBA" id="ARBA00007754"/>
    </source>
</evidence>
<dbReference type="InterPro" id="IPR000805">
    <property type="entry name" value="Glyco_hydro_26"/>
</dbReference>
<keyword evidence="9" id="KW-1185">Reference proteome</keyword>
<evidence type="ECO:0000313" key="9">
    <source>
        <dbReference type="Proteomes" id="UP000510844"/>
    </source>
</evidence>
<dbReference type="RefSeq" id="WP_181571868.1">
    <property type="nucleotide sequence ID" value="NZ_CP059322.2"/>
</dbReference>
<name>A0A7L6BC91_9ACTN</name>
<reference evidence="8 9" key="2">
    <citation type="journal article" date="2021" name="Mar. Drugs">
        <title>A New Micromonospora Strain with Antibiotic Activity Isolated from the Microbiome of a Mid-Atlantic Deep-Sea Sponge.</title>
        <authorList>
            <person name="Back C.R."/>
            <person name="Stennett H.L."/>
            <person name="Williams S.E."/>
            <person name="Wang L."/>
            <person name="Ojeda Gomez J."/>
            <person name="Abdulle O.M."/>
            <person name="Duffy T."/>
            <person name="Neal C."/>
            <person name="Mantell J."/>
            <person name="Jepson M.A."/>
            <person name="Hendry K.R."/>
            <person name="Powell D."/>
            <person name="Stach J.E.M."/>
            <person name="Essex-Lopresti A.E."/>
            <person name="Willis C.L."/>
            <person name="Curnow P."/>
            <person name="Race P.R."/>
        </authorList>
    </citation>
    <scope>NUCLEOTIDE SEQUENCE [LARGE SCALE GENOMIC DNA]</scope>
    <source>
        <strain evidence="8 9">28ISP2-46</strain>
    </source>
</reference>
<dbReference type="InterPro" id="IPR017853">
    <property type="entry name" value="GH"/>
</dbReference>
<evidence type="ECO:0000256" key="5">
    <source>
        <dbReference type="SAM" id="MobiDB-lite"/>
    </source>
</evidence>
<feature type="region of interest" description="Disordered" evidence="5">
    <location>
        <begin position="352"/>
        <end position="391"/>
    </location>
</feature>
<dbReference type="GO" id="GO:0006080">
    <property type="term" value="P:substituted mannan metabolic process"/>
    <property type="evidence" value="ECO:0007669"/>
    <property type="project" value="InterPro"/>
</dbReference>
<dbReference type="InterPro" id="IPR049475">
    <property type="entry name" value="Mann_GBD_bact"/>
</dbReference>
<dbReference type="InterPro" id="IPR022790">
    <property type="entry name" value="GH26_dom"/>
</dbReference>
<feature type="active site" description="Proton donor" evidence="4">
    <location>
        <position position="197"/>
    </location>
</feature>
<dbReference type="AlphaFoldDB" id="A0A7L6BC91"/>
<reference evidence="9" key="1">
    <citation type="submission" date="2020-07" db="EMBL/GenBank/DDBJ databases">
        <title>A new Micromonospora strain with potent antibiotic activity isolated from the microbiome of a mid-Atlantic deep-sea sponge.</title>
        <authorList>
            <person name="Back C.R."/>
            <person name="Stennett H.L."/>
            <person name="Williams S.E."/>
            <person name="Wang L."/>
            <person name="Ojeda Gomez J."/>
            <person name="Abdulle O.M."/>
            <person name="Duffy T."/>
            <person name="Hendry K.R."/>
            <person name="Powell D."/>
            <person name="Stach J.E."/>
            <person name="Essex-Lopresti A.E."/>
            <person name="Willis C.L."/>
            <person name="Curnow P."/>
            <person name="Race P.R."/>
        </authorList>
    </citation>
    <scope>NUCLEOTIDE SEQUENCE [LARGE SCALE GENOMIC DNA]</scope>
    <source>
        <strain evidence="9">28ISP2-46</strain>
    </source>
</reference>
<gene>
    <name evidence="8" type="ORF">H1D33_11985</name>
</gene>
<feature type="chain" id="PRO_5029476069" evidence="6">
    <location>
        <begin position="32"/>
        <end position="518"/>
    </location>
</feature>
<dbReference type="PROSITE" id="PS51764">
    <property type="entry name" value="GH26"/>
    <property type="match status" value="1"/>
</dbReference>
<dbReference type="EMBL" id="CP059322">
    <property type="protein sequence ID" value="QLQ39481.1"/>
    <property type="molecule type" value="Genomic_DNA"/>
</dbReference>
<dbReference type="SUPFAM" id="SSF49785">
    <property type="entry name" value="Galactose-binding domain-like"/>
    <property type="match status" value="1"/>
</dbReference>
<dbReference type="KEGG" id="mfeu:H1D33_11985"/>
<keyword evidence="6" id="KW-0732">Signal</keyword>
<dbReference type="SUPFAM" id="SSF51445">
    <property type="entry name" value="(Trans)glycosidases"/>
    <property type="match status" value="1"/>
</dbReference>
<dbReference type="PANTHER" id="PTHR40079">
    <property type="entry name" value="MANNAN ENDO-1,4-BETA-MANNOSIDASE E-RELATED"/>
    <property type="match status" value="1"/>
</dbReference>
<feature type="signal peptide" evidence="6">
    <location>
        <begin position="1"/>
        <end position="31"/>
    </location>
</feature>
<evidence type="ECO:0000256" key="6">
    <source>
        <dbReference type="SAM" id="SignalP"/>
    </source>
</evidence>
<evidence type="ECO:0000313" key="8">
    <source>
        <dbReference type="EMBL" id="QLQ39481.1"/>
    </source>
</evidence>
<keyword evidence="2 4" id="KW-0378">Hydrolase</keyword>
<dbReference type="PRINTS" id="PR00739">
    <property type="entry name" value="GLHYDRLASE26"/>
</dbReference>
<evidence type="ECO:0000259" key="7">
    <source>
        <dbReference type="PROSITE" id="PS51764"/>
    </source>
</evidence>
<comment type="similarity">
    <text evidence="1 4">Belongs to the glycosyl hydrolase 26 family.</text>
</comment>
<evidence type="ECO:0000256" key="4">
    <source>
        <dbReference type="PROSITE-ProRule" id="PRU01100"/>
    </source>
</evidence>
<dbReference type="Gene3D" id="2.60.120.260">
    <property type="entry name" value="Galactose-binding domain-like"/>
    <property type="match status" value="1"/>
</dbReference>
<dbReference type="PANTHER" id="PTHR40079:SF4">
    <property type="entry name" value="GH26 DOMAIN-CONTAINING PROTEIN-RELATED"/>
    <property type="match status" value="1"/>
</dbReference>
<dbReference type="InterPro" id="IPR008979">
    <property type="entry name" value="Galactose-bd-like_sf"/>
</dbReference>
<dbReference type="Pfam" id="PF21253">
    <property type="entry name" value="Mann_GBD_bact"/>
    <property type="match status" value="1"/>
</dbReference>
<organism evidence="8 9">
    <name type="scientific">Micromonospora robiginosa</name>
    <dbReference type="NCBI Taxonomy" id="2749844"/>
    <lineage>
        <taxon>Bacteria</taxon>
        <taxon>Bacillati</taxon>
        <taxon>Actinomycetota</taxon>
        <taxon>Actinomycetes</taxon>
        <taxon>Micromonosporales</taxon>
        <taxon>Micromonosporaceae</taxon>
        <taxon>Micromonospora</taxon>
    </lineage>
</organism>
<protein>
    <submittedName>
        <fullName evidence="8">Glycosyl hydrolase</fullName>
    </submittedName>
</protein>
<feature type="active site" description="Nucleophile" evidence="4">
    <location>
        <position position="291"/>
    </location>
</feature>